<feature type="compositionally biased region" description="Polar residues" evidence="3">
    <location>
        <begin position="279"/>
        <end position="293"/>
    </location>
</feature>
<keyword evidence="2" id="KW-0175">Coiled coil</keyword>
<feature type="domain" description="Calpain catalytic" evidence="4">
    <location>
        <begin position="450"/>
        <end position="806"/>
    </location>
</feature>
<dbReference type="OrthoDB" id="424753at2759"/>
<feature type="compositionally biased region" description="Low complexity" evidence="3">
    <location>
        <begin position="51"/>
        <end position="62"/>
    </location>
</feature>
<proteinExistence type="predicted"/>
<feature type="region of interest" description="Disordered" evidence="3">
    <location>
        <begin position="273"/>
        <end position="334"/>
    </location>
</feature>
<dbReference type="GeneID" id="94286202"/>
<keyword evidence="6" id="KW-1185">Reference proteome</keyword>
<sequence length="1073" mass="116092">MRRPGVQYWTPTRSVHSHPRSFTPPGSPLVSHSSAADCNILREDAIPSLRSISSPPLVQTSVSPPPPSSTPGCCSLECEDASRNMPSAHPQAKLPQRKKEVTALEAPFTRERVDNATSLNAAQASLQREQSLRVTAEQERRVVQAECKQLRNVLRALLAQSPGNNSAGSSSLTVPVCLYESARHLLLRCEKAFAELRALQLRATDPACLELLRRYDIPVLDDIPPAWPPGTPPRGGKGKRLHEPAAVRVVGNSHTTPFASKRVVAGVTQAPREGRHTGVDTSAPTIVSANTPCGPSAATRENCEVTAPLDASRGQPGEGHILPVDTSSNGKGEVDRRGEIISADTRRRPRPVILSPPPPSQDFTTTETAPPWTGPMHKFPGISTALDALPLEPHHIRDDMQSGEMGQEDRARDADRLLRRMAEEVATLAASQGLRTPSEVAALCRLRGLPYIDAVFLPVLETLALDDVSQYGGYDPERASPLVVQWRPRSAILPPGRRAELSTSACIDPNMLDCGPLGDFGVAAAFAALAEATGAVTSVLASTTAEDEDNGLYSVWLCVRGWWMCVTVDSFLPCVVKQDGSVALYGCRSTPVYDLWPSICEKALAKVLRGYRSLSSLTAETVVGHFTGGPVEYWDWWHKSSVAALEEMEAVLNTNARGAGVVLLSTFPESALDDTSPKPIGKSKAHSAYLRLGLRPGTSYRVLAVADNEEGEPIVLVRNWTRQHMQRLGGPIGSSFGRDPGVAGGTGRDTPPRGETNNWVAAAEGRSARRSSQFTVAADHGGSCIWLNYAKEVLPYFDSCHVCFDCRRYHDLRVPIVFFGHRPGIPAQLVRVRVQESPARVDPAGRRCPARLWIGLHQPRTSVSTSDAASTDFPWGLKLTLVGQEEAPAPFGVEDGGMRSARRSYLLSESFLGEPQVLPAVWMYLELESVAEGVPHLFGEVKDEGTAAARTTAEFFVVPQIERIVEMDRVCGDGDDHTVVSLGCGALGTATTSVVAVLTENRDSVLVDVVDAPEELRAAMYHDVLDRIDLSDCQLARGSGQRPTSGLPRSDTAAEPGEVRCQLNGRDMRMFSW</sequence>
<dbReference type="GO" id="GO:0006508">
    <property type="term" value="P:proteolysis"/>
    <property type="evidence" value="ECO:0007669"/>
    <property type="project" value="InterPro"/>
</dbReference>
<dbReference type="SMART" id="SM00230">
    <property type="entry name" value="CysPc"/>
    <property type="match status" value="1"/>
</dbReference>
<gene>
    <name evidence="5" type="ORF">JKF63_00072</name>
</gene>
<evidence type="ECO:0000256" key="3">
    <source>
        <dbReference type="SAM" id="MobiDB-lite"/>
    </source>
</evidence>
<dbReference type="AlphaFoldDB" id="A0A836HEF0"/>
<dbReference type="InterPro" id="IPR001300">
    <property type="entry name" value="Peptidase_C2_calpain_cat"/>
</dbReference>
<dbReference type="InterPro" id="IPR022684">
    <property type="entry name" value="Calpain_cysteine_protease"/>
</dbReference>
<accession>A0A836HEF0</accession>
<organism evidence="5 6">
    <name type="scientific">Porcisia hertigi</name>
    <dbReference type="NCBI Taxonomy" id="2761500"/>
    <lineage>
        <taxon>Eukaryota</taxon>
        <taxon>Discoba</taxon>
        <taxon>Euglenozoa</taxon>
        <taxon>Kinetoplastea</taxon>
        <taxon>Metakinetoplastina</taxon>
        <taxon>Trypanosomatida</taxon>
        <taxon>Trypanosomatidae</taxon>
        <taxon>Leishmaniinae</taxon>
        <taxon>Porcisia</taxon>
    </lineage>
</organism>
<dbReference type="Pfam" id="PF00648">
    <property type="entry name" value="Peptidase_C2"/>
    <property type="match status" value="1"/>
</dbReference>
<dbReference type="Proteomes" id="UP000674318">
    <property type="component" value="Unassembled WGS sequence"/>
</dbReference>
<dbReference type="PROSITE" id="PS50203">
    <property type="entry name" value="CALPAIN_CAT"/>
    <property type="match status" value="1"/>
</dbReference>
<dbReference type="SUPFAM" id="SSF54001">
    <property type="entry name" value="Cysteine proteinases"/>
    <property type="match status" value="1"/>
</dbReference>
<name>A0A836HEF0_9TRYP</name>
<evidence type="ECO:0000313" key="6">
    <source>
        <dbReference type="Proteomes" id="UP000674318"/>
    </source>
</evidence>
<feature type="region of interest" description="Disordered" evidence="3">
    <location>
        <begin position="51"/>
        <end position="73"/>
    </location>
</feature>
<dbReference type="RefSeq" id="XP_067752282.1">
    <property type="nucleotide sequence ID" value="XM_067896125.1"/>
</dbReference>
<dbReference type="InterPro" id="IPR038765">
    <property type="entry name" value="Papain-like_cys_pep_sf"/>
</dbReference>
<evidence type="ECO:0000313" key="5">
    <source>
        <dbReference type="EMBL" id="KAG5489954.1"/>
    </source>
</evidence>
<protein>
    <recommendedName>
        <fullName evidence="4">Calpain catalytic domain-containing protein</fullName>
    </recommendedName>
</protein>
<evidence type="ECO:0000256" key="1">
    <source>
        <dbReference type="PROSITE-ProRule" id="PRU00239"/>
    </source>
</evidence>
<dbReference type="PANTHER" id="PTHR10183">
    <property type="entry name" value="CALPAIN"/>
    <property type="match status" value="1"/>
</dbReference>
<feature type="coiled-coil region" evidence="2">
    <location>
        <begin position="119"/>
        <end position="160"/>
    </location>
</feature>
<dbReference type="EMBL" id="JAFJZO010000036">
    <property type="protein sequence ID" value="KAG5489954.1"/>
    <property type="molecule type" value="Genomic_DNA"/>
</dbReference>
<dbReference type="KEGG" id="phet:94286202"/>
<reference evidence="5 6" key="1">
    <citation type="submission" date="2021-02" db="EMBL/GenBank/DDBJ databases">
        <title>Porcisia hertigi Genome sequencing and assembly.</title>
        <authorList>
            <person name="Almutairi H."/>
            <person name="Gatherer D."/>
        </authorList>
    </citation>
    <scope>NUCLEOTIDE SEQUENCE [LARGE SCALE GENOMIC DNA]</scope>
    <source>
        <strain evidence="5 6">C119</strain>
    </source>
</reference>
<comment type="caution">
    <text evidence="1">Lacks conserved residue(s) required for the propagation of feature annotation.</text>
</comment>
<evidence type="ECO:0000259" key="4">
    <source>
        <dbReference type="PROSITE" id="PS50203"/>
    </source>
</evidence>
<dbReference type="PANTHER" id="PTHR10183:SF423">
    <property type="entry name" value="LEUCINE-RICH REPEAT PROTEIN (LRRP)"/>
    <property type="match status" value="1"/>
</dbReference>
<comment type="caution">
    <text evidence="5">The sequence shown here is derived from an EMBL/GenBank/DDBJ whole genome shotgun (WGS) entry which is preliminary data.</text>
</comment>
<feature type="region of interest" description="Disordered" evidence="3">
    <location>
        <begin position="349"/>
        <end position="372"/>
    </location>
</feature>
<evidence type="ECO:0000256" key="2">
    <source>
        <dbReference type="SAM" id="Coils"/>
    </source>
</evidence>
<dbReference type="GO" id="GO:0004198">
    <property type="term" value="F:calcium-dependent cysteine-type endopeptidase activity"/>
    <property type="evidence" value="ECO:0007669"/>
    <property type="project" value="InterPro"/>
</dbReference>
<feature type="region of interest" description="Disordered" evidence="3">
    <location>
        <begin position="731"/>
        <end position="755"/>
    </location>
</feature>
<feature type="region of interest" description="Disordered" evidence="3">
    <location>
        <begin position="1"/>
        <end position="33"/>
    </location>
</feature>